<sequence length="73" mass="7744">MTQARVEFVGGPAHGATIDRPRAATVKVPTPSLGTFAYTLRRCRGADGTLVEVPAPAGREIDRAWLAARGLKN</sequence>
<reference evidence="2" key="1">
    <citation type="journal article" date="2019" name="Int. J. Syst. Evol. Microbiol.">
        <title>The Global Catalogue of Microorganisms (GCM) 10K type strain sequencing project: providing services to taxonomists for standard genome sequencing and annotation.</title>
        <authorList>
            <consortium name="The Broad Institute Genomics Platform"/>
            <consortium name="The Broad Institute Genome Sequencing Center for Infectious Disease"/>
            <person name="Wu L."/>
            <person name="Ma J."/>
        </authorList>
    </citation>
    <scope>NUCLEOTIDE SEQUENCE [LARGE SCALE GENOMIC DNA]</scope>
    <source>
        <strain evidence="2">NBRC 102520</strain>
    </source>
</reference>
<protein>
    <submittedName>
        <fullName evidence="1">Uncharacterized protein</fullName>
    </submittedName>
</protein>
<proteinExistence type="predicted"/>
<dbReference type="EMBL" id="BSOW01000015">
    <property type="protein sequence ID" value="GLR87693.1"/>
    <property type="molecule type" value="Genomic_DNA"/>
</dbReference>
<organism evidence="1 2">
    <name type="scientific">Bradyrhizobium iriomotense</name>
    <dbReference type="NCBI Taxonomy" id="441950"/>
    <lineage>
        <taxon>Bacteria</taxon>
        <taxon>Pseudomonadati</taxon>
        <taxon>Pseudomonadota</taxon>
        <taxon>Alphaproteobacteria</taxon>
        <taxon>Hyphomicrobiales</taxon>
        <taxon>Nitrobacteraceae</taxon>
        <taxon>Bradyrhizobium</taxon>
    </lineage>
</organism>
<dbReference type="Proteomes" id="UP001156905">
    <property type="component" value="Unassembled WGS sequence"/>
</dbReference>
<name>A0ABQ6B1K5_9BRAD</name>
<gene>
    <name evidence="1" type="ORF">GCM10007857_44040</name>
</gene>
<keyword evidence="2" id="KW-1185">Reference proteome</keyword>
<comment type="caution">
    <text evidence="1">The sequence shown here is derived from an EMBL/GenBank/DDBJ whole genome shotgun (WGS) entry which is preliminary data.</text>
</comment>
<evidence type="ECO:0000313" key="1">
    <source>
        <dbReference type="EMBL" id="GLR87693.1"/>
    </source>
</evidence>
<accession>A0ABQ6B1K5</accession>
<evidence type="ECO:0000313" key="2">
    <source>
        <dbReference type="Proteomes" id="UP001156905"/>
    </source>
</evidence>